<dbReference type="Proteomes" id="UP000650511">
    <property type="component" value="Unassembled WGS sequence"/>
</dbReference>
<dbReference type="GO" id="GO:0005737">
    <property type="term" value="C:cytoplasm"/>
    <property type="evidence" value="ECO:0007669"/>
    <property type="project" value="TreeGrafter"/>
</dbReference>
<dbReference type="GO" id="GO:0018169">
    <property type="term" value="F:ribosomal S6-glutamic acid ligase activity"/>
    <property type="evidence" value="ECO:0007669"/>
    <property type="project" value="TreeGrafter"/>
</dbReference>
<dbReference type="GO" id="GO:0005524">
    <property type="term" value="F:ATP binding"/>
    <property type="evidence" value="ECO:0007669"/>
    <property type="project" value="UniProtKB-UniRule"/>
</dbReference>
<dbReference type="EMBL" id="BMHA01000011">
    <property type="protein sequence ID" value="GGI08430.1"/>
    <property type="molecule type" value="Genomic_DNA"/>
</dbReference>
<protein>
    <submittedName>
        <fullName evidence="6">GNAT family N-acetyltransferase</fullName>
    </submittedName>
</protein>
<dbReference type="GO" id="GO:0016747">
    <property type="term" value="F:acyltransferase activity, transferring groups other than amino-acyl groups"/>
    <property type="evidence" value="ECO:0007669"/>
    <property type="project" value="InterPro"/>
</dbReference>
<reference evidence="6" key="2">
    <citation type="submission" date="2020-09" db="EMBL/GenBank/DDBJ databases">
        <authorList>
            <person name="Sun Q."/>
            <person name="Zhou Y."/>
        </authorList>
    </citation>
    <scope>NUCLEOTIDE SEQUENCE</scope>
    <source>
        <strain evidence="6">CGMCC 1.14988</strain>
    </source>
</reference>
<dbReference type="AlphaFoldDB" id="A0A8J3AAB2"/>
<dbReference type="Gene3D" id="3.40.630.30">
    <property type="match status" value="1"/>
</dbReference>
<dbReference type="InterPro" id="IPR000182">
    <property type="entry name" value="GNAT_dom"/>
</dbReference>
<dbReference type="GO" id="GO:0009432">
    <property type="term" value="P:SOS response"/>
    <property type="evidence" value="ECO:0007669"/>
    <property type="project" value="TreeGrafter"/>
</dbReference>
<dbReference type="SUPFAM" id="SSF56059">
    <property type="entry name" value="Glutathione synthetase ATP-binding domain-like"/>
    <property type="match status" value="1"/>
</dbReference>
<evidence type="ECO:0000256" key="2">
    <source>
        <dbReference type="PROSITE-ProRule" id="PRU00409"/>
    </source>
</evidence>
<dbReference type="Gene3D" id="3.30.470.20">
    <property type="entry name" value="ATP-grasp fold, B domain"/>
    <property type="match status" value="2"/>
</dbReference>
<dbReference type="GO" id="GO:0008716">
    <property type="term" value="F:D-alanine-D-alanine ligase activity"/>
    <property type="evidence" value="ECO:0007669"/>
    <property type="project" value="InterPro"/>
</dbReference>
<evidence type="ECO:0000256" key="1">
    <source>
        <dbReference type="ARBA" id="ARBA00022598"/>
    </source>
</evidence>
<comment type="caution">
    <text evidence="6">The sequence shown here is derived from an EMBL/GenBank/DDBJ whole genome shotgun (WGS) entry which is preliminary data.</text>
</comment>
<organism evidence="6 7">
    <name type="scientific">Egicoccus halophilus</name>
    <dbReference type="NCBI Taxonomy" id="1670830"/>
    <lineage>
        <taxon>Bacteria</taxon>
        <taxon>Bacillati</taxon>
        <taxon>Actinomycetota</taxon>
        <taxon>Nitriliruptoria</taxon>
        <taxon>Egicoccales</taxon>
        <taxon>Egicoccaceae</taxon>
        <taxon>Egicoccus</taxon>
    </lineage>
</organism>
<evidence type="ECO:0000256" key="3">
    <source>
        <dbReference type="SAM" id="MobiDB-lite"/>
    </source>
</evidence>
<dbReference type="InterPro" id="IPR011761">
    <property type="entry name" value="ATP-grasp"/>
</dbReference>
<feature type="domain" description="ATP-grasp" evidence="4">
    <location>
        <begin position="347"/>
        <end position="590"/>
    </location>
</feature>
<keyword evidence="7" id="KW-1185">Reference proteome</keyword>
<dbReference type="InterPro" id="IPR016181">
    <property type="entry name" value="Acyl_CoA_acyltransferase"/>
</dbReference>
<dbReference type="InterPro" id="IPR011095">
    <property type="entry name" value="Dala_Dala_lig_C"/>
</dbReference>
<dbReference type="PANTHER" id="PTHR21621:SF0">
    <property type="entry name" value="BETA-CITRYLGLUTAMATE SYNTHASE B-RELATED"/>
    <property type="match status" value="1"/>
</dbReference>
<evidence type="ECO:0000259" key="4">
    <source>
        <dbReference type="PROSITE" id="PS50975"/>
    </source>
</evidence>
<feature type="region of interest" description="Disordered" evidence="3">
    <location>
        <begin position="1"/>
        <end position="32"/>
    </location>
</feature>
<proteinExistence type="predicted"/>
<feature type="domain" description="N-acetyltransferase" evidence="5">
    <location>
        <begin position="126"/>
        <end position="280"/>
    </location>
</feature>
<dbReference type="Pfam" id="PF07478">
    <property type="entry name" value="Dala_Dala_lig_C"/>
    <property type="match status" value="1"/>
</dbReference>
<dbReference type="InterPro" id="IPR013815">
    <property type="entry name" value="ATP_grasp_subdomain_1"/>
</dbReference>
<dbReference type="Pfam" id="PF00583">
    <property type="entry name" value="Acetyltransf_1"/>
    <property type="match status" value="1"/>
</dbReference>
<accession>A0A8J3AAB2</accession>
<dbReference type="PROSITE" id="PS51186">
    <property type="entry name" value="GNAT"/>
    <property type="match status" value="1"/>
</dbReference>
<keyword evidence="1" id="KW-0436">Ligase</keyword>
<dbReference type="NCBIfam" id="TIGR03103">
    <property type="entry name" value="trio_acet_GNAT"/>
    <property type="match status" value="1"/>
</dbReference>
<dbReference type="PROSITE" id="PS50975">
    <property type="entry name" value="ATP_GRASP"/>
    <property type="match status" value="1"/>
</dbReference>
<gene>
    <name evidence="6" type="ORF">GCM10011354_29050</name>
</gene>
<feature type="compositionally biased region" description="Basic and acidic residues" evidence="3">
    <location>
        <begin position="603"/>
        <end position="612"/>
    </location>
</feature>
<evidence type="ECO:0000313" key="6">
    <source>
        <dbReference type="EMBL" id="GGI08430.1"/>
    </source>
</evidence>
<dbReference type="Gene3D" id="3.30.1490.20">
    <property type="entry name" value="ATP-grasp fold, A domain"/>
    <property type="match status" value="1"/>
</dbReference>
<dbReference type="SUPFAM" id="SSF55729">
    <property type="entry name" value="Acyl-CoA N-acyltransferases (Nat)"/>
    <property type="match status" value="1"/>
</dbReference>
<dbReference type="InterPro" id="IPR017534">
    <property type="entry name" value="GNAT-acetyltransferase"/>
</dbReference>
<evidence type="ECO:0000259" key="5">
    <source>
        <dbReference type="PROSITE" id="PS51186"/>
    </source>
</evidence>
<evidence type="ECO:0000313" key="7">
    <source>
        <dbReference type="Proteomes" id="UP000650511"/>
    </source>
</evidence>
<sequence length="612" mass="67176">MNPTHERGVRAARGHVRDASKPNHGAGLSTRSWDVRPPHLTADLEAEVTLECGWGRLIFGQTFASHEALVRTVADEEPGRRDICLYVREPHVLVAHAPQELFIDPSHTYRKWLHQHRAARDPVRGVVVRDLRSERDADAVNRIYTAAGMVVAPAEVLWANQRTSTFTYLVAEDADTGEIIGTVTGVDHRVAFNDPEDGTSLWCLAVDPQSPRPGVGRALVSTLLDRFKARGRAYLDLSVVHDNEPAIGLYEKLGFVRVPVFCVKRKNPINERLFSAAPAERLDDLNPYARLLADEALRRGISVEVLDAESGLMQLTHGGRSVQTRESLSELTSAVAMSKCDDKRLTNRLFVEAGLRVPRGAVATDGPQDEVLLEELGQLVVKPARGEQGQGITVGVHTVEELREAIRLARTYCPNVLLEECVTGRDLRIVVIGHQVVAAAIRRPATVVGTGRHTVRELIESTSRRRAAATSGESEIPLDAVTEKACADNGFAFDDVLPKGEELEVRRTANLHTGGTIHDVTEKLHPTLADAAVRASRKLDIPVVGLDMLVPDVSGEQYVFIEANERPGLANHEPQPTAQKFIDLLFPATRPLPRGWEPAGPSTDHRAADEEE</sequence>
<keyword evidence="2" id="KW-0067">ATP-binding</keyword>
<feature type="compositionally biased region" description="Basic and acidic residues" evidence="3">
    <location>
        <begin position="1"/>
        <end position="21"/>
    </location>
</feature>
<reference evidence="6" key="1">
    <citation type="journal article" date="2014" name="Int. J. Syst. Evol. Microbiol.">
        <title>Complete genome sequence of Corynebacterium casei LMG S-19264T (=DSM 44701T), isolated from a smear-ripened cheese.</title>
        <authorList>
            <consortium name="US DOE Joint Genome Institute (JGI-PGF)"/>
            <person name="Walter F."/>
            <person name="Albersmeier A."/>
            <person name="Kalinowski J."/>
            <person name="Ruckert C."/>
        </authorList>
    </citation>
    <scope>NUCLEOTIDE SEQUENCE</scope>
    <source>
        <strain evidence="6">CGMCC 1.14988</strain>
    </source>
</reference>
<dbReference type="CDD" id="cd04301">
    <property type="entry name" value="NAT_SF"/>
    <property type="match status" value="1"/>
</dbReference>
<keyword evidence="2" id="KW-0547">Nucleotide-binding</keyword>
<dbReference type="PANTHER" id="PTHR21621">
    <property type="entry name" value="RIBOSOMAL PROTEIN S6 MODIFICATION PROTEIN"/>
    <property type="match status" value="1"/>
</dbReference>
<feature type="region of interest" description="Disordered" evidence="3">
    <location>
        <begin position="592"/>
        <end position="612"/>
    </location>
</feature>
<dbReference type="GO" id="GO:0046872">
    <property type="term" value="F:metal ion binding"/>
    <property type="evidence" value="ECO:0007669"/>
    <property type="project" value="InterPro"/>
</dbReference>
<name>A0A8J3AAB2_9ACTN</name>